<feature type="domain" description="Rhodopsin" evidence="8">
    <location>
        <begin position="32"/>
        <end position="269"/>
    </location>
</feature>
<dbReference type="GO" id="GO:0016020">
    <property type="term" value="C:membrane"/>
    <property type="evidence" value="ECO:0007669"/>
    <property type="project" value="UniProtKB-SubCell"/>
</dbReference>
<dbReference type="Pfam" id="PF20684">
    <property type="entry name" value="Fung_rhodopsin"/>
    <property type="match status" value="1"/>
</dbReference>
<comment type="subcellular location">
    <subcellularLocation>
        <location evidence="1">Membrane</location>
        <topology evidence="1">Multi-pass membrane protein</topology>
    </subcellularLocation>
</comment>
<feature type="transmembrane region" description="Helical" evidence="7">
    <location>
        <begin position="127"/>
        <end position="149"/>
    </location>
</feature>
<reference evidence="9 10" key="1">
    <citation type="submission" date="2016-05" db="EMBL/GenBank/DDBJ databases">
        <title>Comparative analysis of secretome profiles of manganese(II)-oxidizing ascomycete fungi.</title>
        <authorList>
            <consortium name="DOE Joint Genome Institute"/>
            <person name="Zeiner C.A."/>
            <person name="Purvine S.O."/>
            <person name="Zink E.M."/>
            <person name="Wu S."/>
            <person name="Pasa-Tolic L."/>
            <person name="Chaput D.L."/>
            <person name="Haridas S."/>
            <person name="Grigoriev I.V."/>
            <person name="Santelli C.M."/>
            <person name="Hansel C.M."/>
        </authorList>
    </citation>
    <scope>NUCLEOTIDE SEQUENCE [LARGE SCALE GENOMIC DNA]</scope>
    <source>
        <strain evidence="9 10">AP3s5-JAC2a</strain>
    </source>
</reference>
<feature type="transmembrane region" description="Helical" evidence="7">
    <location>
        <begin position="205"/>
        <end position="223"/>
    </location>
</feature>
<feature type="compositionally biased region" description="Polar residues" evidence="6">
    <location>
        <begin position="321"/>
        <end position="331"/>
    </location>
</feature>
<organism evidence="9 10">
    <name type="scientific">Paraphaeosphaeria sporulosa</name>
    <dbReference type="NCBI Taxonomy" id="1460663"/>
    <lineage>
        <taxon>Eukaryota</taxon>
        <taxon>Fungi</taxon>
        <taxon>Dikarya</taxon>
        <taxon>Ascomycota</taxon>
        <taxon>Pezizomycotina</taxon>
        <taxon>Dothideomycetes</taxon>
        <taxon>Pleosporomycetidae</taxon>
        <taxon>Pleosporales</taxon>
        <taxon>Massarineae</taxon>
        <taxon>Didymosphaeriaceae</taxon>
        <taxon>Paraphaeosphaeria</taxon>
    </lineage>
</organism>
<keyword evidence="4 7" id="KW-0472">Membrane</keyword>
<keyword evidence="3 7" id="KW-1133">Transmembrane helix</keyword>
<comment type="similarity">
    <text evidence="5">Belongs to the SAT4 family.</text>
</comment>
<evidence type="ECO:0000313" key="9">
    <source>
        <dbReference type="EMBL" id="OAF98816.1"/>
    </source>
</evidence>
<dbReference type="Proteomes" id="UP000077069">
    <property type="component" value="Unassembled WGS sequence"/>
</dbReference>
<dbReference type="AlphaFoldDB" id="A0A177BWS7"/>
<dbReference type="OrthoDB" id="10017208at2759"/>
<dbReference type="InterPro" id="IPR052337">
    <property type="entry name" value="SAT4-like"/>
</dbReference>
<dbReference type="STRING" id="1460663.A0A177BWS7"/>
<proteinExistence type="inferred from homology"/>
<dbReference type="InterPro" id="IPR049326">
    <property type="entry name" value="Rhodopsin_dom_fungi"/>
</dbReference>
<evidence type="ECO:0000256" key="2">
    <source>
        <dbReference type="ARBA" id="ARBA00022692"/>
    </source>
</evidence>
<evidence type="ECO:0000256" key="5">
    <source>
        <dbReference type="ARBA" id="ARBA00038359"/>
    </source>
</evidence>
<feature type="transmembrane region" description="Helical" evidence="7">
    <location>
        <begin position="170"/>
        <end position="193"/>
    </location>
</feature>
<accession>A0A177BWS7</accession>
<feature type="region of interest" description="Disordered" evidence="6">
    <location>
        <begin position="299"/>
        <end position="331"/>
    </location>
</feature>
<sequence>MRPHSREELDNKWKIIQHAALLSALVVCIVTIRIASSLLQWKRLSVPEYLLLFATAGSLALNGASIFVVDSGGLGHHIGNVSRAQLVYLFKFYFAAALLIPTCFATAKLSLLWLLHRIFAHSWFRNVVRVLAGVVVAWWVASIVQEVRICYPVETRWKGTCKGKHSLRTYLILPIPWIVTDWLILLTPLPVLWKNIDTRRSRATQVGLLTLFGLGIVTCCISIKRFIVQLKTNVDDLTFTLAEPTLWQMIDLSTTICCAALPGSTHTLKRMLPVDLLEQAVDWVERKWHATKQSSCTSRSVTAEDAEANLPPVSTLRHTQDPMSDPTSNQV</sequence>
<evidence type="ECO:0000313" key="10">
    <source>
        <dbReference type="Proteomes" id="UP000077069"/>
    </source>
</evidence>
<name>A0A177BWS7_9PLEO</name>
<gene>
    <name evidence="9" type="ORF">CC84DRAFT_426292</name>
</gene>
<evidence type="ECO:0000256" key="7">
    <source>
        <dbReference type="SAM" id="Phobius"/>
    </source>
</evidence>
<evidence type="ECO:0000256" key="4">
    <source>
        <dbReference type="ARBA" id="ARBA00023136"/>
    </source>
</evidence>
<dbReference type="InParanoid" id="A0A177BWS7"/>
<dbReference type="PANTHER" id="PTHR33048:SF47">
    <property type="entry name" value="INTEGRAL MEMBRANE PROTEIN-RELATED"/>
    <property type="match status" value="1"/>
</dbReference>
<evidence type="ECO:0000256" key="3">
    <source>
        <dbReference type="ARBA" id="ARBA00022989"/>
    </source>
</evidence>
<feature type="transmembrane region" description="Helical" evidence="7">
    <location>
        <begin position="20"/>
        <end position="39"/>
    </location>
</feature>
<protein>
    <recommendedName>
        <fullName evidence="8">Rhodopsin domain-containing protein</fullName>
    </recommendedName>
</protein>
<feature type="transmembrane region" description="Helical" evidence="7">
    <location>
        <begin position="90"/>
        <end position="115"/>
    </location>
</feature>
<dbReference type="GeneID" id="28769668"/>
<dbReference type="PANTHER" id="PTHR33048">
    <property type="entry name" value="PTH11-LIKE INTEGRAL MEMBRANE PROTEIN (AFU_ORTHOLOGUE AFUA_5G11245)"/>
    <property type="match status" value="1"/>
</dbReference>
<dbReference type="RefSeq" id="XP_018029182.1">
    <property type="nucleotide sequence ID" value="XM_018186182.1"/>
</dbReference>
<keyword evidence="2 7" id="KW-0812">Transmembrane</keyword>
<evidence type="ECO:0000256" key="1">
    <source>
        <dbReference type="ARBA" id="ARBA00004141"/>
    </source>
</evidence>
<keyword evidence="10" id="KW-1185">Reference proteome</keyword>
<dbReference type="EMBL" id="KV441564">
    <property type="protein sequence ID" value="OAF98816.1"/>
    <property type="molecule type" value="Genomic_DNA"/>
</dbReference>
<evidence type="ECO:0000256" key="6">
    <source>
        <dbReference type="SAM" id="MobiDB-lite"/>
    </source>
</evidence>
<evidence type="ECO:0000259" key="8">
    <source>
        <dbReference type="Pfam" id="PF20684"/>
    </source>
</evidence>
<feature type="transmembrane region" description="Helical" evidence="7">
    <location>
        <begin position="51"/>
        <end position="69"/>
    </location>
</feature>